<sequence>MQNSLDTMVSSVMNNLESPTMSLDNMAVTSEQLSTLLPYLQSMSRLSSLSLKNNNLTTLPPTMSKLEFLTNLDVSNNPFFNIIETSRSLATMPSLKALSITLDPEEATAVPLLIPSLTVLNSAPVANNGRRHNAGHNQATPAHPNAHATMHASDPDVAIDLESVEELFAAVKVLHGNGARLPLEDDRRMSQAFDKHANAVLSRLNSRAGDLQYQHDKQAETLMAKHGIYDVCFQEIISYSDKIQPDLGQVLRKIRAVHTALFQGVPPIVADAVEAAATACEDEIAAMSSELNKSEEETGQLLEAAEMLESEAKVHQQEMLKLKKHIRKLESENSRLKEVVLAANASEKAYVLGGSGGGVVTGMQTLGVGGGGGRRTPARKAGGGGGGRGAWEEEGAGGDVDADVVGSAVEALSTMELGSQVRSLTLKQTLGFIDELYASKEKFDEKAKESHLPRETMEQHMYTFLNQRYGLKQLIVENASAVIKAVNAFGATENAVAVFGKIIRNEIDEEFRFVQKQLVDTVKDLLRVHLKAKHALKSDDVIHNMAEKIENSTISAEQWMDVVQYMYNGDDAMALNVMLKDAAKRWGGARLKEIEGRESARGSERRVGGSGGGASPGDKMPFASFMKVLLDFQLLGHDKFLLKFREKFGEADKDGDGIVSEQEFRSLCAVIGKVRVKGATGGKGVVRGEQEMAALLKKADPWNLQKITFSECVAVLSGDIIEMMTDIHERAMRVKEINEKRGQRGMGRL</sequence>
<dbReference type="SUPFAM" id="SSF52058">
    <property type="entry name" value="L domain-like"/>
    <property type="match status" value="1"/>
</dbReference>
<name>A0ABQ6MA68_9STRA</name>
<proteinExistence type="predicted"/>
<keyword evidence="6" id="KW-1185">Reference proteome</keyword>
<dbReference type="Gene3D" id="1.10.238.10">
    <property type="entry name" value="EF-hand"/>
    <property type="match status" value="1"/>
</dbReference>
<accession>A0ABQ6MA68</accession>
<gene>
    <name evidence="5" type="ORF">TeGR_g14763</name>
</gene>
<dbReference type="PANTHER" id="PTHR16306:SF1">
    <property type="entry name" value="CHROMOSOME UNDETERMINED SCAFFOLD_7, WHOLE GENOME SHOTGUN SEQUENCE"/>
    <property type="match status" value="1"/>
</dbReference>
<evidence type="ECO:0000256" key="2">
    <source>
        <dbReference type="SAM" id="Coils"/>
    </source>
</evidence>
<evidence type="ECO:0000313" key="6">
    <source>
        <dbReference type="Proteomes" id="UP001165060"/>
    </source>
</evidence>
<comment type="caution">
    <text evidence="5">The sequence shown here is derived from an EMBL/GenBank/DDBJ whole genome shotgun (WGS) entry which is preliminary data.</text>
</comment>
<feature type="region of interest" description="Disordered" evidence="3">
    <location>
        <begin position="368"/>
        <end position="396"/>
    </location>
</feature>
<feature type="domain" description="EF-hand" evidence="4">
    <location>
        <begin position="639"/>
        <end position="674"/>
    </location>
</feature>
<dbReference type="SUPFAM" id="SSF47473">
    <property type="entry name" value="EF-hand"/>
    <property type="match status" value="1"/>
</dbReference>
<evidence type="ECO:0000313" key="5">
    <source>
        <dbReference type="EMBL" id="GMI22509.1"/>
    </source>
</evidence>
<organism evidence="5 6">
    <name type="scientific">Tetraparma gracilis</name>
    <dbReference type="NCBI Taxonomy" id="2962635"/>
    <lineage>
        <taxon>Eukaryota</taxon>
        <taxon>Sar</taxon>
        <taxon>Stramenopiles</taxon>
        <taxon>Ochrophyta</taxon>
        <taxon>Bolidophyceae</taxon>
        <taxon>Parmales</taxon>
        <taxon>Triparmaceae</taxon>
        <taxon>Tetraparma</taxon>
    </lineage>
</organism>
<evidence type="ECO:0000256" key="1">
    <source>
        <dbReference type="ARBA" id="ARBA00022837"/>
    </source>
</evidence>
<dbReference type="Gene3D" id="3.80.10.10">
    <property type="entry name" value="Ribonuclease Inhibitor"/>
    <property type="match status" value="1"/>
</dbReference>
<dbReference type="InterPro" id="IPR002048">
    <property type="entry name" value="EF_hand_dom"/>
</dbReference>
<dbReference type="PROSITE" id="PS50222">
    <property type="entry name" value="EF_HAND_2"/>
    <property type="match status" value="1"/>
</dbReference>
<dbReference type="PANTHER" id="PTHR16306">
    <property type="entry name" value="TRANSLIN-ASSOCIATED FACTOR X-INTERACTING PROTEIN 1"/>
    <property type="match status" value="1"/>
</dbReference>
<dbReference type="SMART" id="SM00054">
    <property type="entry name" value="EFh"/>
    <property type="match status" value="2"/>
</dbReference>
<dbReference type="InterPro" id="IPR018247">
    <property type="entry name" value="EF_Hand_1_Ca_BS"/>
</dbReference>
<feature type="coiled-coil region" evidence="2">
    <location>
        <begin position="277"/>
        <end position="346"/>
    </location>
</feature>
<keyword evidence="1" id="KW-0106">Calcium</keyword>
<evidence type="ECO:0000256" key="3">
    <source>
        <dbReference type="SAM" id="MobiDB-lite"/>
    </source>
</evidence>
<dbReference type="Proteomes" id="UP001165060">
    <property type="component" value="Unassembled WGS sequence"/>
</dbReference>
<reference evidence="5 6" key="1">
    <citation type="journal article" date="2023" name="Commun. Biol.">
        <title>Genome analysis of Parmales, the sister group of diatoms, reveals the evolutionary specialization of diatoms from phago-mixotrophs to photoautotrophs.</title>
        <authorList>
            <person name="Ban H."/>
            <person name="Sato S."/>
            <person name="Yoshikawa S."/>
            <person name="Yamada K."/>
            <person name="Nakamura Y."/>
            <person name="Ichinomiya M."/>
            <person name="Sato N."/>
            <person name="Blanc-Mathieu R."/>
            <person name="Endo H."/>
            <person name="Kuwata A."/>
            <person name="Ogata H."/>
        </authorList>
    </citation>
    <scope>NUCLEOTIDE SEQUENCE [LARGE SCALE GENOMIC DNA]</scope>
</reference>
<protein>
    <recommendedName>
        <fullName evidence="4">EF-hand domain-containing protein</fullName>
    </recommendedName>
</protein>
<dbReference type="InterPro" id="IPR032675">
    <property type="entry name" value="LRR_dom_sf"/>
</dbReference>
<dbReference type="EMBL" id="BRYB01002605">
    <property type="protein sequence ID" value="GMI22509.1"/>
    <property type="molecule type" value="Genomic_DNA"/>
</dbReference>
<evidence type="ECO:0000259" key="4">
    <source>
        <dbReference type="PROSITE" id="PS50222"/>
    </source>
</evidence>
<keyword evidence="2" id="KW-0175">Coiled coil</keyword>
<dbReference type="PROSITE" id="PS00018">
    <property type="entry name" value="EF_HAND_1"/>
    <property type="match status" value="1"/>
</dbReference>
<dbReference type="InterPro" id="IPR011992">
    <property type="entry name" value="EF-hand-dom_pair"/>
</dbReference>